<evidence type="ECO:0000313" key="2">
    <source>
        <dbReference type="EMBL" id="TYL37235.1"/>
    </source>
</evidence>
<dbReference type="RefSeq" id="WP_148859384.1">
    <property type="nucleotide sequence ID" value="NZ_PHNJ01000011.1"/>
</dbReference>
<protein>
    <submittedName>
        <fullName evidence="2">Uncharacterized protein</fullName>
    </submittedName>
</protein>
<organism evidence="2 3">
    <name type="scientific">Natronococcus pandeyae</name>
    <dbReference type="NCBI Taxonomy" id="2055836"/>
    <lineage>
        <taxon>Archaea</taxon>
        <taxon>Methanobacteriati</taxon>
        <taxon>Methanobacteriota</taxon>
        <taxon>Stenosarchaea group</taxon>
        <taxon>Halobacteria</taxon>
        <taxon>Halobacteriales</taxon>
        <taxon>Natrialbaceae</taxon>
        <taxon>Natronococcus</taxon>
    </lineage>
</organism>
<gene>
    <name evidence="2" type="ORF">CV102_18140</name>
</gene>
<evidence type="ECO:0000256" key="1">
    <source>
        <dbReference type="SAM" id="Coils"/>
    </source>
</evidence>
<proteinExistence type="predicted"/>
<evidence type="ECO:0000313" key="3">
    <source>
        <dbReference type="Proteomes" id="UP000766904"/>
    </source>
</evidence>
<sequence>MSLGLVLEHAGTPPTYERNDAFLEWDHVRRLADDHSLDELEAELEELLERIQMYQDRYGVDTPDEVDAATAETAPADFADWTAARARLRRYERARQIRLSGSERSR</sequence>
<dbReference type="Proteomes" id="UP000766904">
    <property type="component" value="Unassembled WGS sequence"/>
</dbReference>
<dbReference type="Pfam" id="PF24033">
    <property type="entry name" value="DUF7342"/>
    <property type="match status" value="1"/>
</dbReference>
<name>A0A8J8PZC4_9EURY</name>
<dbReference type="EMBL" id="PHNJ01000011">
    <property type="protein sequence ID" value="TYL37235.1"/>
    <property type="molecule type" value="Genomic_DNA"/>
</dbReference>
<accession>A0A8J8PZC4</accession>
<dbReference type="InterPro" id="IPR055766">
    <property type="entry name" value="DUF7342"/>
</dbReference>
<reference evidence="2" key="1">
    <citation type="submission" date="2017-11" db="EMBL/GenBank/DDBJ databases">
        <authorList>
            <person name="Kajale S.C."/>
            <person name="Sharma A."/>
        </authorList>
    </citation>
    <scope>NUCLEOTIDE SEQUENCE</scope>
    <source>
        <strain evidence="2">LS1_42</strain>
    </source>
</reference>
<keyword evidence="1" id="KW-0175">Coiled coil</keyword>
<dbReference type="OrthoDB" id="240032at2157"/>
<comment type="caution">
    <text evidence="2">The sequence shown here is derived from an EMBL/GenBank/DDBJ whole genome shotgun (WGS) entry which is preliminary data.</text>
</comment>
<dbReference type="AlphaFoldDB" id="A0A8J8PZC4"/>
<feature type="coiled-coil region" evidence="1">
    <location>
        <begin position="30"/>
        <end position="57"/>
    </location>
</feature>
<keyword evidence="3" id="KW-1185">Reference proteome</keyword>